<feature type="transmembrane region" description="Helical" evidence="1">
    <location>
        <begin position="41"/>
        <end position="64"/>
    </location>
</feature>
<feature type="transmembrane region" description="Helical" evidence="1">
    <location>
        <begin position="158"/>
        <end position="180"/>
    </location>
</feature>
<feature type="transmembrane region" description="Helical" evidence="1">
    <location>
        <begin position="127"/>
        <end position="146"/>
    </location>
</feature>
<protein>
    <submittedName>
        <fullName evidence="2">Uncharacterized protein</fullName>
    </submittedName>
</protein>
<organism evidence="2 3">
    <name type="scientific">Micromonospora phaseoli</name>
    <dbReference type="NCBI Taxonomy" id="1144548"/>
    <lineage>
        <taxon>Bacteria</taxon>
        <taxon>Bacillati</taxon>
        <taxon>Actinomycetota</taxon>
        <taxon>Actinomycetes</taxon>
        <taxon>Micromonosporales</taxon>
        <taxon>Micromonosporaceae</taxon>
        <taxon>Micromonospora</taxon>
    </lineage>
</organism>
<proteinExistence type="predicted"/>
<dbReference type="Proteomes" id="UP000198707">
    <property type="component" value="Unassembled WGS sequence"/>
</dbReference>
<feature type="transmembrane region" description="Helical" evidence="1">
    <location>
        <begin position="211"/>
        <end position="230"/>
    </location>
</feature>
<dbReference type="RefSeq" id="WP_092383791.1">
    <property type="nucleotide sequence ID" value="NZ_BOPI01000076.1"/>
</dbReference>
<sequence length="290" mass="31973">MRRRAFNWSTRVIGAALGIWVADLLLPGVRLDGPAARTLLALLLAAVLVFVATVALPAPGYWLLNKAKQRAQESFEADDYDLIDPIFVIGLVGVLGVVLGLAVWSLVAPLALLLAARADLGLSVDGYGVAVTVALTTLAVWPLVRWPFHRPGQVAREVFKVALTLAAFALTLALVGGVWLEPGPGWLQLLTLAVLAQLYHMVWFEVTGPYLALPVRLTLAGLKLWVLSWLSGWSETPLRIEGFWSFGLAALIVVTVLWPLRLLEQQRHDAHDDLQRHMDLHQQMMSRPYY</sequence>
<gene>
    <name evidence="2" type="ORF">SAMN05443287_1258</name>
</gene>
<accession>A0A1H7E2M2</accession>
<keyword evidence="1" id="KW-1133">Transmembrane helix</keyword>
<dbReference type="EMBL" id="FNYV01000025">
    <property type="protein sequence ID" value="SEK07317.1"/>
    <property type="molecule type" value="Genomic_DNA"/>
</dbReference>
<feature type="transmembrane region" description="Helical" evidence="1">
    <location>
        <begin position="186"/>
        <end position="204"/>
    </location>
</feature>
<feature type="transmembrane region" description="Helical" evidence="1">
    <location>
        <begin position="242"/>
        <end position="260"/>
    </location>
</feature>
<evidence type="ECO:0000313" key="2">
    <source>
        <dbReference type="EMBL" id="SEK07317.1"/>
    </source>
</evidence>
<reference evidence="3" key="1">
    <citation type="submission" date="2016-10" db="EMBL/GenBank/DDBJ databases">
        <authorList>
            <person name="Varghese N."/>
            <person name="Submissions S."/>
        </authorList>
    </citation>
    <scope>NUCLEOTIDE SEQUENCE [LARGE SCALE GENOMIC DNA]</scope>
    <source>
        <strain evidence="3">CGMCC 4.7038</strain>
    </source>
</reference>
<evidence type="ECO:0000256" key="1">
    <source>
        <dbReference type="SAM" id="Phobius"/>
    </source>
</evidence>
<keyword evidence="3" id="KW-1185">Reference proteome</keyword>
<feature type="transmembrane region" description="Helical" evidence="1">
    <location>
        <begin position="85"/>
        <end position="107"/>
    </location>
</feature>
<evidence type="ECO:0000313" key="3">
    <source>
        <dbReference type="Proteomes" id="UP000198707"/>
    </source>
</evidence>
<name>A0A1H7E2M2_9ACTN</name>
<dbReference type="AlphaFoldDB" id="A0A1H7E2M2"/>
<feature type="transmembrane region" description="Helical" evidence="1">
    <location>
        <begin position="12"/>
        <end position="29"/>
    </location>
</feature>
<keyword evidence="1" id="KW-0472">Membrane</keyword>
<keyword evidence="1" id="KW-0812">Transmembrane</keyword>